<proteinExistence type="predicted"/>
<accession>D2VBZ3</accession>
<dbReference type="OMA" id="LMKINWF"/>
<dbReference type="InParanoid" id="D2VBZ3"/>
<keyword evidence="1" id="KW-0812">Transmembrane</keyword>
<keyword evidence="1" id="KW-1133">Transmembrane helix</keyword>
<dbReference type="EMBL" id="GG738862">
    <property type="protein sequence ID" value="EFC45659.1"/>
    <property type="molecule type" value="Genomic_DNA"/>
</dbReference>
<sequence>MANIAIQLSSYNSSNLQDNRVLFSKSYVHDSYKPNSPISVDQSIYMSGPTISQLITKLVALNLVPNEKKTLTVNEILNSVQSKISISQDIVGDYVSWSRMLPIIPANAFVTFQNLLIGNSGFDFRNDLDLYLSNNPQSSSSVSLMQVFEQNIQSHLAPRIRQVNQLKNRIDVDGMALMGYIIHKLSENQSLDYIYSNQFKTVFNLQSSYPLFNSDVRDSSNFVKATKENDILSEDSNFKYYSIYPVTTNLFSTCADLNKIGVYVMSKYSEKEIQDMNLLSYATHNNQVYYYQFSKVGNYLTAIITFPKENLVLSISGLGGSYEVADDMIQQFSYNILPNTKCSDYDNLVLVSNGTCQLTSSLTSIVPLYKKEYFDSFKKNYAGCYVNSEFSHSTFRKYFTMKEMICIDAPISSSNYLTAKLYNFDPNQPSATGTIPIGSDEFIFVQEFGFDSFRMGHLSNGMVTFDNYVSNHSWTFSVKSGENVVYLTGPYDTQRYERFDDRLSTFIIYLVFGAPFVFGFVAPFIHLFFLVFEVRDRAKNGFNNLANADLSHIMLSGNNYQSSDEDSDEELDENIESSLKRYSSRVQLERKNSIKKKKKKKSDMGVKKSAAKKWSIILSIFIFHIFALFLFTALKAINILTIFGIWQQWTAMLYLPLVSIILTFLCAILIPIIMCIRVKFRTISGWVFTLVYLFFLLLDIGFIVILMKINWFGFWNQM</sequence>
<feature type="transmembrane region" description="Helical" evidence="1">
    <location>
        <begin position="616"/>
        <end position="646"/>
    </location>
</feature>
<keyword evidence="3" id="KW-1185">Reference proteome</keyword>
<dbReference type="OrthoDB" id="10257260at2759"/>
<evidence type="ECO:0000313" key="3">
    <source>
        <dbReference type="Proteomes" id="UP000006671"/>
    </source>
</evidence>
<dbReference type="RefSeq" id="XP_002678403.1">
    <property type="nucleotide sequence ID" value="XM_002678357.1"/>
</dbReference>
<feature type="transmembrane region" description="Helical" evidence="1">
    <location>
        <begin position="652"/>
        <end position="674"/>
    </location>
</feature>
<gene>
    <name evidence="2" type="ORF">NAEGRDRAFT_66389</name>
</gene>
<dbReference type="Proteomes" id="UP000006671">
    <property type="component" value="Unassembled WGS sequence"/>
</dbReference>
<dbReference type="GeneID" id="8857183"/>
<organism evidence="3">
    <name type="scientific">Naegleria gruberi</name>
    <name type="common">Amoeba</name>
    <dbReference type="NCBI Taxonomy" id="5762"/>
    <lineage>
        <taxon>Eukaryota</taxon>
        <taxon>Discoba</taxon>
        <taxon>Heterolobosea</taxon>
        <taxon>Tetramitia</taxon>
        <taxon>Eutetramitia</taxon>
        <taxon>Vahlkampfiidae</taxon>
        <taxon>Naegleria</taxon>
    </lineage>
</organism>
<evidence type="ECO:0000313" key="2">
    <source>
        <dbReference type="EMBL" id="EFC45659.1"/>
    </source>
</evidence>
<dbReference type="VEuPathDB" id="AmoebaDB:NAEGRDRAFT_66389"/>
<dbReference type="AlphaFoldDB" id="D2VBZ3"/>
<dbReference type="KEGG" id="ngr:NAEGRDRAFT_66389"/>
<feature type="transmembrane region" description="Helical" evidence="1">
    <location>
        <begin position="686"/>
        <end position="709"/>
    </location>
</feature>
<name>D2VBZ3_NAEGR</name>
<protein>
    <submittedName>
        <fullName evidence="2">Predicted protein</fullName>
    </submittedName>
</protein>
<evidence type="ECO:0000256" key="1">
    <source>
        <dbReference type="SAM" id="Phobius"/>
    </source>
</evidence>
<reference evidence="2 3" key="1">
    <citation type="journal article" date="2010" name="Cell">
        <title>The genome of Naegleria gruberi illuminates early eukaryotic versatility.</title>
        <authorList>
            <person name="Fritz-Laylin L.K."/>
            <person name="Prochnik S.E."/>
            <person name="Ginger M.L."/>
            <person name="Dacks J.B."/>
            <person name="Carpenter M.L."/>
            <person name="Field M.C."/>
            <person name="Kuo A."/>
            <person name="Paredez A."/>
            <person name="Chapman J."/>
            <person name="Pham J."/>
            <person name="Shu S."/>
            <person name="Neupane R."/>
            <person name="Cipriano M."/>
            <person name="Mancuso J."/>
            <person name="Tu H."/>
            <person name="Salamov A."/>
            <person name="Lindquist E."/>
            <person name="Shapiro H."/>
            <person name="Lucas S."/>
            <person name="Grigoriev I.V."/>
            <person name="Cande W.Z."/>
            <person name="Fulton C."/>
            <person name="Rokhsar D.S."/>
            <person name="Dawson S.C."/>
        </authorList>
    </citation>
    <scope>NUCLEOTIDE SEQUENCE [LARGE SCALE GENOMIC DNA]</scope>
    <source>
        <strain evidence="2 3">NEG-M</strain>
    </source>
</reference>
<feature type="transmembrane region" description="Helical" evidence="1">
    <location>
        <begin position="506"/>
        <end position="532"/>
    </location>
</feature>
<keyword evidence="1" id="KW-0472">Membrane</keyword>